<dbReference type="OrthoDB" id="10010457at2"/>
<name>C6PT13_9CLOT</name>
<dbReference type="EMBL" id="ACVI01000026">
    <property type="protein sequence ID" value="EET87648.1"/>
    <property type="molecule type" value="Genomic_DNA"/>
</dbReference>
<dbReference type="eggNOG" id="ENOG502ZTNC">
    <property type="taxonomic scope" value="Bacteria"/>
</dbReference>
<proteinExistence type="predicted"/>
<reference evidence="1 2" key="1">
    <citation type="submission" date="2009-06" db="EMBL/GenBank/DDBJ databases">
        <title>The draft genome of Clostridium carboxidivorans P7.</title>
        <authorList>
            <consortium name="US DOE Joint Genome Institute (JGI-PGF)"/>
            <person name="Lucas S."/>
            <person name="Copeland A."/>
            <person name="Lapidus A."/>
            <person name="Glavina del Rio T."/>
            <person name="Tice H."/>
            <person name="Bruce D."/>
            <person name="Goodwin L."/>
            <person name="Pitluck S."/>
            <person name="Larimer F."/>
            <person name="Land M.L."/>
            <person name="Hauser L."/>
            <person name="Hemme C.L."/>
        </authorList>
    </citation>
    <scope>NUCLEOTIDE SEQUENCE [LARGE SCALE GENOMIC DNA]</scope>
    <source>
        <strain evidence="1 2">P7</strain>
    </source>
</reference>
<organism evidence="1 2">
    <name type="scientific">Clostridium carboxidivorans P7</name>
    <dbReference type="NCBI Taxonomy" id="536227"/>
    <lineage>
        <taxon>Bacteria</taxon>
        <taxon>Bacillati</taxon>
        <taxon>Bacillota</taxon>
        <taxon>Clostridia</taxon>
        <taxon>Eubacteriales</taxon>
        <taxon>Clostridiaceae</taxon>
        <taxon>Clostridium</taxon>
    </lineage>
</organism>
<comment type="caution">
    <text evidence="1">The sequence shown here is derived from an EMBL/GenBank/DDBJ whole genome shotgun (WGS) entry which is preliminary data.</text>
</comment>
<gene>
    <name evidence="1" type="ORF">CcarbDRAFT_1930</name>
</gene>
<keyword evidence="2" id="KW-1185">Reference proteome</keyword>
<dbReference type="AlphaFoldDB" id="C6PT13"/>
<protein>
    <submittedName>
        <fullName evidence="1">Uncharacterized protein</fullName>
    </submittedName>
</protein>
<dbReference type="KEGG" id="cck:Ccar_16265"/>
<evidence type="ECO:0000313" key="2">
    <source>
        <dbReference type="Proteomes" id="UP000004198"/>
    </source>
</evidence>
<dbReference type="PATRIC" id="fig|536227.13.peg.3412"/>
<evidence type="ECO:0000313" key="1">
    <source>
        <dbReference type="EMBL" id="EET87648.1"/>
    </source>
</evidence>
<dbReference type="STRING" id="536227.Ccar_16265"/>
<accession>C6PT13</accession>
<dbReference type="Proteomes" id="UP000004198">
    <property type="component" value="Unassembled WGS sequence"/>
</dbReference>
<sequence length="149" mass="17485">MIIEKSYELWKDDKFNKHYIMTFRVLDLYDRSVSCFIDGKAQGILEEGAKWIDINNLDKKEFLNEKNIEFIIEKNEGIEQIIPVGLIDFIIGEKYCFTELHLCKFGGDSLYKSNQIVKNIQRAIEIQYEAKKFADKFAINGNKEEMVLT</sequence>
<dbReference type="RefSeq" id="WP_007060815.1">
    <property type="nucleotide sequence ID" value="NZ_ACVI01000026.1"/>
</dbReference>